<evidence type="ECO:0000259" key="12">
    <source>
        <dbReference type="Pfam" id="PF12770"/>
    </source>
</evidence>
<evidence type="ECO:0000313" key="13">
    <source>
        <dbReference type="EMBL" id="NHE58970.1"/>
    </source>
</evidence>
<gene>
    <name evidence="13" type="ORF">G9Q97_19350</name>
</gene>
<evidence type="ECO:0000256" key="1">
    <source>
        <dbReference type="ARBA" id="ARBA00004245"/>
    </source>
</evidence>
<feature type="repeat" description="TPR" evidence="10">
    <location>
        <begin position="156"/>
        <end position="189"/>
    </location>
</feature>
<proteinExistence type="inferred from homology"/>
<evidence type="ECO:0000313" key="14">
    <source>
        <dbReference type="Proteomes" id="UP000649799"/>
    </source>
</evidence>
<name>A0ABX0HG21_9BACT</name>
<comment type="subcellular location">
    <subcellularLocation>
        <location evidence="1">Cytoplasm</location>
        <location evidence="1">Cytoskeleton</location>
    </subcellularLocation>
</comment>
<evidence type="ECO:0000256" key="7">
    <source>
        <dbReference type="ARBA" id="ARBA00023054"/>
    </source>
</evidence>
<keyword evidence="7" id="KW-0175">Coiled coil</keyword>
<sequence>MLKKLFVILFSLGIVFSTSAQSREENWKALNQKALELYRQGRYKEAIVYAEKVVEDVRNSFGISLGFNPDYAISLNNLALMYYSLGRYEEAEPLYKDASLHQMVAVGKNHPEYATTLNNMALLYERMGRYDKAMNLHTEALEIREAKLGENHPTYANSLGNLAGLYTTMGRFSEAEPLYTKALEIIKVKNGENHSDYANYLAFLAGLYTRTGRYAEAEPLILKANEIMKGKLDEGHPGLALLLNGLAELYHKMGRYTEAKPLYIRALGIRKTQLGENHPDYATSLNNLAELYESMGLYAEAEQLLLQDQQMYQHHLKTIFLTFTEKEKEQFLNTFNFKFERFHSFALKRQAGNPAITAIQYNNTLSLKGVLLQSSSQLKEIIFDSKDTTAIQLLNDWKMQKRQLLQESKLSSIEKQINKALGELDPDRANTLEKELINRLEAFAKETDTIPTTWREVRQELQQGDAAIELVRYRWHDKNWTDTIHYAALILTPDTKDYPHLVVLKNGNELEEQGAQSYQSAYATRGASLVTEGKKPIPADSLYAYFWQPIQAALDSLGGAKKIYLSADGVYHTLNLLTLKNPETGKFLLETIDLQRLGSTKDLVQKKKSPSSNKNAVLAGYPTYTALAEGIDSTRNSTSPLTRLLSQAFPSDRTIDSARYSISPLPGTLTEVEQVASILHREGIPTYAMLENAASEDVLKNIKSPRILHIATHGFFEPESEQKVQNINKRMLMSGFGQEIVSEIPYLRSGLYLAGAETTLRNLNNPDFRRPEGQEDGILTAYEATLLDLRGTELVVLSACETGLGVTKNGEGVYGLQRAFQVAGAETVIFSLWKVADQQTQEMMGLFYGNWLGKGMSKREAFKAAQKTIKEKYEDPFFWGAFVMIGG</sequence>
<dbReference type="InterPro" id="IPR024983">
    <property type="entry name" value="CHAT_dom"/>
</dbReference>
<keyword evidence="4" id="KW-0493">Microtubule</keyword>
<keyword evidence="6 10" id="KW-0802">TPR repeat</keyword>
<dbReference type="SUPFAM" id="SSF48452">
    <property type="entry name" value="TPR-like"/>
    <property type="match status" value="2"/>
</dbReference>
<dbReference type="Gene3D" id="1.25.40.10">
    <property type="entry name" value="Tetratricopeptide repeat domain"/>
    <property type="match status" value="2"/>
</dbReference>
<dbReference type="RefSeq" id="WP_166149871.1">
    <property type="nucleotide sequence ID" value="NZ_JAANYN010000009.1"/>
</dbReference>
<dbReference type="SMART" id="SM00028">
    <property type="entry name" value="TPR"/>
    <property type="match status" value="7"/>
</dbReference>
<evidence type="ECO:0000256" key="4">
    <source>
        <dbReference type="ARBA" id="ARBA00022701"/>
    </source>
</evidence>
<dbReference type="InterPro" id="IPR019734">
    <property type="entry name" value="TPR_rpt"/>
</dbReference>
<feature type="domain" description="CHAT" evidence="12">
    <location>
        <begin position="538"/>
        <end position="886"/>
    </location>
</feature>
<organism evidence="13 14">
    <name type="scientific">Cyclobacterium plantarum</name>
    <dbReference type="NCBI Taxonomy" id="2716263"/>
    <lineage>
        <taxon>Bacteria</taxon>
        <taxon>Pseudomonadati</taxon>
        <taxon>Bacteroidota</taxon>
        <taxon>Cytophagia</taxon>
        <taxon>Cytophagales</taxon>
        <taxon>Cyclobacteriaceae</taxon>
        <taxon>Cyclobacterium</taxon>
    </lineage>
</organism>
<evidence type="ECO:0000256" key="2">
    <source>
        <dbReference type="ARBA" id="ARBA00009622"/>
    </source>
</evidence>
<keyword evidence="9" id="KW-0206">Cytoskeleton</keyword>
<keyword evidence="8" id="KW-0505">Motor protein</keyword>
<reference evidence="13 14" key="1">
    <citation type="submission" date="2020-03" db="EMBL/GenBank/DDBJ databases">
        <title>Cyclobacterium plantarum sp. nov., a marine bacterium isolated from a coastal-marine wetland.</title>
        <authorList>
            <person name="Sanchez-Porro C."/>
            <person name="Ventosa A."/>
            <person name="Amoozegar M."/>
        </authorList>
    </citation>
    <scope>NUCLEOTIDE SEQUENCE [LARGE SCALE GENOMIC DNA]</scope>
    <source>
        <strain evidence="13 14">GBPx2</strain>
    </source>
</reference>
<dbReference type="InterPro" id="IPR002151">
    <property type="entry name" value="Kinesin_light"/>
</dbReference>
<evidence type="ECO:0000256" key="3">
    <source>
        <dbReference type="ARBA" id="ARBA00022490"/>
    </source>
</evidence>
<feature type="chain" id="PRO_5045106393" evidence="11">
    <location>
        <begin position="21"/>
        <end position="887"/>
    </location>
</feature>
<evidence type="ECO:0000256" key="9">
    <source>
        <dbReference type="ARBA" id="ARBA00023212"/>
    </source>
</evidence>
<evidence type="ECO:0000256" key="11">
    <source>
        <dbReference type="SAM" id="SignalP"/>
    </source>
</evidence>
<comment type="caution">
    <text evidence="13">The sequence shown here is derived from an EMBL/GenBank/DDBJ whole genome shotgun (WGS) entry which is preliminary data.</text>
</comment>
<dbReference type="PRINTS" id="PR00381">
    <property type="entry name" value="KINESINLIGHT"/>
</dbReference>
<keyword evidence="14" id="KW-1185">Reference proteome</keyword>
<accession>A0ABX0HG21</accession>
<dbReference type="EMBL" id="JAANYN010000009">
    <property type="protein sequence ID" value="NHE58970.1"/>
    <property type="molecule type" value="Genomic_DNA"/>
</dbReference>
<evidence type="ECO:0000256" key="10">
    <source>
        <dbReference type="PROSITE-ProRule" id="PRU00339"/>
    </source>
</evidence>
<protein>
    <submittedName>
        <fullName evidence="13">CHAT domain-containing protein</fullName>
    </submittedName>
</protein>
<keyword evidence="11" id="KW-0732">Signal</keyword>
<feature type="repeat" description="TPR" evidence="10">
    <location>
        <begin position="114"/>
        <end position="147"/>
    </location>
</feature>
<feature type="signal peptide" evidence="11">
    <location>
        <begin position="1"/>
        <end position="20"/>
    </location>
</feature>
<dbReference type="Pfam" id="PF12770">
    <property type="entry name" value="CHAT"/>
    <property type="match status" value="1"/>
</dbReference>
<dbReference type="Proteomes" id="UP000649799">
    <property type="component" value="Unassembled WGS sequence"/>
</dbReference>
<dbReference type="PANTHER" id="PTHR45783">
    <property type="entry name" value="KINESIN LIGHT CHAIN"/>
    <property type="match status" value="1"/>
</dbReference>
<keyword evidence="5" id="KW-0677">Repeat</keyword>
<dbReference type="InterPro" id="IPR011990">
    <property type="entry name" value="TPR-like_helical_dom_sf"/>
</dbReference>
<dbReference type="Pfam" id="PF13424">
    <property type="entry name" value="TPR_12"/>
    <property type="match status" value="3"/>
</dbReference>
<comment type="similarity">
    <text evidence="2">Belongs to the kinesin light chain family.</text>
</comment>
<keyword evidence="3" id="KW-0963">Cytoplasm</keyword>
<evidence type="ECO:0000256" key="8">
    <source>
        <dbReference type="ARBA" id="ARBA00023175"/>
    </source>
</evidence>
<dbReference type="PROSITE" id="PS50005">
    <property type="entry name" value="TPR"/>
    <property type="match status" value="2"/>
</dbReference>
<evidence type="ECO:0000256" key="5">
    <source>
        <dbReference type="ARBA" id="ARBA00022737"/>
    </source>
</evidence>
<evidence type="ECO:0000256" key="6">
    <source>
        <dbReference type="ARBA" id="ARBA00022803"/>
    </source>
</evidence>
<dbReference type="PANTHER" id="PTHR45783:SF3">
    <property type="entry name" value="KINESIN LIGHT CHAIN"/>
    <property type="match status" value="1"/>
</dbReference>